<feature type="domain" description="RNA polymerase sigma factor 70 region 4 type 2" evidence="2">
    <location>
        <begin position="100"/>
        <end position="146"/>
    </location>
</feature>
<evidence type="ECO:0000259" key="2">
    <source>
        <dbReference type="Pfam" id="PF08281"/>
    </source>
</evidence>
<accession>A0A024QC87</accession>
<dbReference type="CDD" id="cd06171">
    <property type="entry name" value="Sigma70_r4"/>
    <property type="match status" value="1"/>
</dbReference>
<reference evidence="3 4" key="1">
    <citation type="submission" date="2014-03" db="EMBL/GenBank/DDBJ databases">
        <authorList>
            <person name="Urmite Genomes U."/>
        </authorList>
    </citation>
    <scope>NUCLEOTIDE SEQUENCE [LARGE SCALE GENOMIC DNA]</scope>
    <source>
        <strain evidence="3 4">Vm-5</strain>
    </source>
</reference>
<dbReference type="GO" id="GO:0006352">
    <property type="term" value="P:DNA-templated transcription initiation"/>
    <property type="evidence" value="ECO:0007669"/>
    <property type="project" value="InterPro"/>
</dbReference>
<protein>
    <submittedName>
        <fullName evidence="3">Positive control sigma-like factor</fullName>
    </submittedName>
</protein>
<dbReference type="EMBL" id="CCDP010000001">
    <property type="protein sequence ID" value="CDQ39536.1"/>
    <property type="molecule type" value="Genomic_DNA"/>
</dbReference>
<comment type="caution">
    <text evidence="3">The sequence shown here is derived from an EMBL/GenBank/DDBJ whole genome shotgun (WGS) entry which is preliminary data.</text>
</comment>
<gene>
    <name evidence="3" type="ORF">BN990_01841</name>
</gene>
<dbReference type="GO" id="GO:0003677">
    <property type="term" value="F:DNA binding"/>
    <property type="evidence" value="ECO:0007669"/>
    <property type="project" value="InterPro"/>
</dbReference>
<dbReference type="InterPro" id="IPR013249">
    <property type="entry name" value="RNA_pol_sigma70_r4_t2"/>
</dbReference>
<dbReference type="SUPFAM" id="SSF88659">
    <property type="entry name" value="Sigma3 and sigma4 domains of RNA polymerase sigma factors"/>
    <property type="match status" value="1"/>
</dbReference>
<name>A0A024QC87_9BACI</name>
<dbReference type="Pfam" id="PF08281">
    <property type="entry name" value="Sigma70_r4_2"/>
    <property type="match status" value="1"/>
</dbReference>
<reference evidence="4" key="2">
    <citation type="submission" date="2014-05" db="EMBL/GenBank/DDBJ databases">
        <title>Draft genome sequence of Virgibacillus massiliensis Vm-5.</title>
        <authorList>
            <person name="Khelaifia S."/>
            <person name="Croce O."/>
            <person name="Lagier J.C."/>
            <person name="Raoult D."/>
        </authorList>
    </citation>
    <scope>NUCLEOTIDE SEQUENCE [LARGE SCALE GENOMIC DNA]</scope>
    <source>
        <strain evidence="4">Vm-5</strain>
    </source>
</reference>
<keyword evidence="1" id="KW-0175">Coiled coil</keyword>
<dbReference type="InterPro" id="IPR013324">
    <property type="entry name" value="RNA_pol_sigma_r3/r4-like"/>
</dbReference>
<dbReference type="STRING" id="1462526.BN990_01841"/>
<dbReference type="OrthoDB" id="2083683at2"/>
<dbReference type="eggNOG" id="COG1595">
    <property type="taxonomic scope" value="Bacteria"/>
</dbReference>
<dbReference type="RefSeq" id="WP_038243565.1">
    <property type="nucleotide sequence ID" value="NZ_BNER01000002.1"/>
</dbReference>
<keyword evidence="4" id="KW-1185">Reference proteome</keyword>
<dbReference type="Gene3D" id="1.10.10.10">
    <property type="entry name" value="Winged helix-like DNA-binding domain superfamily/Winged helix DNA-binding domain"/>
    <property type="match status" value="1"/>
</dbReference>
<proteinExistence type="predicted"/>
<sequence length="152" mass="18003">MHWVDKLILEYEQGRRELKKMYKNADGKAEKKEINSMIGDMTFSIEWMKNGTQPDMYLGIDKKGAYQKDHFDNMDMFPSLDVIPERRLTEEEKQAIFLKLIKLTARERQCFIMREGYLWKLEDIADELEISKPAVHKTLERAKRKLSLAETA</sequence>
<dbReference type="AlphaFoldDB" id="A0A024QC87"/>
<evidence type="ECO:0000313" key="3">
    <source>
        <dbReference type="EMBL" id="CDQ39536.1"/>
    </source>
</evidence>
<evidence type="ECO:0000256" key="1">
    <source>
        <dbReference type="SAM" id="Coils"/>
    </source>
</evidence>
<feature type="coiled-coil region" evidence="1">
    <location>
        <begin position="4"/>
        <end position="35"/>
    </location>
</feature>
<evidence type="ECO:0000313" key="4">
    <source>
        <dbReference type="Proteomes" id="UP000028875"/>
    </source>
</evidence>
<dbReference type="GO" id="GO:0016987">
    <property type="term" value="F:sigma factor activity"/>
    <property type="evidence" value="ECO:0007669"/>
    <property type="project" value="InterPro"/>
</dbReference>
<organism evidence="3 4">
    <name type="scientific">Virgibacillus massiliensis</name>
    <dbReference type="NCBI Taxonomy" id="1462526"/>
    <lineage>
        <taxon>Bacteria</taxon>
        <taxon>Bacillati</taxon>
        <taxon>Bacillota</taxon>
        <taxon>Bacilli</taxon>
        <taxon>Bacillales</taxon>
        <taxon>Bacillaceae</taxon>
        <taxon>Virgibacillus</taxon>
    </lineage>
</organism>
<dbReference type="Proteomes" id="UP000028875">
    <property type="component" value="Unassembled WGS sequence"/>
</dbReference>
<dbReference type="InterPro" id="IPR036388">
    <property type="entry name" value="WH-like_DNA-bd_sf"/>
</dbReference>